<accession>A0A829HK04</accession>
<dbReference type="InterPro" id="IPR025644">
    <property type="entry name" value="DUF4344"/>
</dbReference>
<keyword evidence="2" id="KW-1185">Reference proteome</keyword>
<dbReference type="Proteomes" id="UP000014523">
    <property type="component" value="Unassembled WGS sequence"/>
</dbReference>
<reference evidence="1 2" key="1">
    <citation type="submission" date="2013-06" db="EMBL/GenBank/DDBJ databases">
        <title>The Genome Sequence of Acinetobacter gyllenbergii CIP 110306.</title>
        <authorList>
            <consortium name="The Broad Institute Genome Sequencing Platform"/>
            <consortium name="The Broad Institute Genome Sequencing Center for Infectious Disease"/>
            <person name="Cerqueira G."/>
            <person name="Feldgarden M."/>
            <person name="Courvalin P."/>
            <person name="Perichon B."/>
            <person name="Grillot-Courvalin C."/>
            <person name="Clermont D."/>
            <person name="Rocha E."/>
            <person name="Yoon E.-J."/>
            <person name="Nemec A."/>
            <person name="Young S.K."/>
            <person name="Zeng Q."/>
            <person name="Gargeya S."/>
            <person name="Fitzgerald M."/>
            <person name="Abouelleil A."/>
            <person name="Alvarado L."/>
            <person name="Berlin A.M."/>
            <person name="Chapman S.B."/>
            <person name="Dewar J."/>
            <person name="Goldberg J."/>
            <person name="Griggs A."/>
            <person name="Gujja S."/>
            <person name="Hansen M."/>
            <person name="Howarth C."/>
            <person name="Imamovic A."/>
            <person name="Larimer J."/>
            <person name="McCowan C."/>
            <person name="Murphy C."/>
            <person name="Pearson M."/>
            <person name="Priest M."/>
            <person name="Roberts A."/>
            <person name="Saif S."/>
            <person name="Shea T."/>
            <person name="Sykes S."/>
            <person name="Wortman J."/>
            <person name="Nusbaum C."/>
            <person name="Birren B."/>
        </authorList>
    </citation>
    <scope>NUCLEOTIDE SEQUENCE [LARGE SCALE GENOMIC DNA]</scope>
    <source>
        <strain evidence="1 2">CIP 110306</strain>
    </source>
</reference>
<evidence type="ECO:0000313" key="2">
    <source>
        <dbReference type="Proteomes" id="UP000014523"/>
    </source>
</evidence>
<name>A0A829HK04_9GAMM</name>
<sequence length="281" mass="32043">MKIIHSNYLRKTIIFSLSIYALLNLVGCNDSSDSKSKNIKSGTVVENTSLKGKFIPVYEVARTNENRIEENLWRSRKILEGYTAEMNSFVNIPVDIKVVAKECQEANAFYDSETQTIELCYELGAEERKMFTDAGDSGDILENELYQSAVGTLFHEAGHALIDVLNLKITGREEDVADQLAAYILTYNDEDKDYLLTVADTYSLAAQRAKSLDDLPFYDSHSLDAQRAVNFLCYVYGSDTKNFQYLISDELLNKDRSEECEHEYNQIVDAWDFLLAPYFKK</sequence>
<gene>
    <name evidence="1" type="ORF">F957_01338</name>
</gene>
<dbReference type="Pfam" id="PF14247">
    <property type="entry name" value="DUF4344"/>
    <property type="match status" value="1"/>
</dbReference>
<protein>
    <submittedName>
        <fullName evidence="1">Uncharacterized protein</fullName>
    </submittedName>
</protein>
<evidence type="ECO:0000313" key="1">
    <source>
        <dbReference type="EMBL" id="EPF88051.1"/>
    </source>
</evidence>
<proteinExistence type="predicted"/>
<organism evidence="1 2">
    <name type="scientific">Acinetobacter gyllenbergii CIP 110306 = MTCC 11365</name>
    <dbReference type="NCBI Taxonomy" id="1217657"/>
    <lineage>
        <taxon>Bacteria</taxon>
        <taxon>Pseudomonadati</taxon>
        <taxon>Pseudomonadota</taxon>
        <taxon>Gammaproteobacteria</taxon>
        <taxon>Moraxellales</taxon>
        <taxon>Moraxellaceae</taxon>
        <taxon>Acinetobacter</taxon>
    </lineage>
</organism>
<comment type="caution">
    <text evidence="1">The sequence shown here is derived from an EMBL/GenBank/DDBJ whole genome shotgun (WGS) entry which is preliminary data.</text>
</comment>
<dbReference type="AlphaFoldDB" id="A0A829HK04"/>
<dbReference type="EMBL" id="ATGG01000011">
    <property type="protein sequence ID" value="EPF88051.1"/>
    <property type="molecule type" value="Genomic_DNA"/>
</dbReference>